<dbReference type="RefSeq" id="WP_195000234.1">
    <property type="nucleotide sequence ID" value="NZ_JADLQN010000001.1"/>
</dbReference>
<keyword evidence="1" id="KW-1133">Transmembrane helix</keyword>
<dbReference type="EMBL" id="JADLQN010000001">
    <property type="protein sequence ID" value="MBF6353306.1"/>
    <property type="molecule type" value="Genomic_DNA"/>
</dbReference>
<accession>A0ABS0D4P6</accession>
<comment type="caution">
    <text evidence="2">The sequence shown here is derived from an EMBL/GenBank/DDBJ whole genome shotgun (WGS) entry which is preliminary data.</text>
</comment>
<gene>
    <name evidence="2" type="ORF">IU449_01875</name>
</gene>
<sequence>MDGDVDRHEDVDKHWSDPEGSRQVVRFGVTVLATAALTGVVIAIWAATRDACEAADAVLCDGVSQGAMVAGPALVLAAGWIGAFVITFKRWRQGRVWPIWQGAGWFFFFLLLAYLSIGGSVITSGG</sequence>
<keyword evidence="1" id="KW-0812">Transmembrane</keyword>
<dbReference type="Proteomes" id="UP000707731">
    <property type="component" value="Unassembled WGS sequence"/>
</dbReference>
<protein>
    <recommendedName>
        <fullName evidence="4">Integral membrane protein</fullName>
    </recommendedName>
</protein>
<evidence type="ECO:0000313" key="3">
    <source>
        <dbReference type="Proteomes" id="UP000707731"/>
    </source>
</evidence>
<name>A0ABS0D4P6_9NOCA</name>
<organism evidence="2 3">
    <name type="scientific">Nocardia higoensis</name>
    <dbReference type="NCBI Taxonomy" id="228599"/>
    <lineage>
        <taxon>Bacteria</taxon>
        <taxon>Bacillati</taxon>
        <taxon>Actinomycetota</taxon>
        <taxon>Actinomycetes</taxon>
        <taxon>Mycobacteriales</taxon>
        <taxon>Nocardiaceae</taxon>
        <taxon>Nocardia</taxon>
    </lineage>
</organism>
<evidence type="ECO:0000313" key="2">
    <source>
        <dbReference type="EMBL" id="MBF6353306.1"/>
    </source>
</evidence>
<evidence type="ECO:0000256" key="1">
    <source>
        <dbReference type="SAM" id="Phobius"/>
    </source>
</evidence>
<reference evidence="2 3" key="1">
    <citation type="submission" date="2020-10" db="EMBL/GenBank/DDBJ databases">
        <title>Identification of Nocardia species via Next-generation sequencing and recognition of intraspecies genetic diversity.</title>
        <authorList>
            <person name="Li P."/>
            <person name="Li P."/>
            <person name="Lu B."/>
        </authorList>
    </citation>
    <scope>NUCLEOTIDE SEQUENCE [LARGE SCALE GENOMIC DNA]</scope>
    <source>
        <strain evidence="2 3">BJ06-0143</strain>
    </source>
</reference>
<feature type="transmembrane region" description="Helical" evidence="1">
    <location>
        <begin position="100"/>
        <end position="122"/>
    </location>
</feature>
<keyword evidence="3" id="KW-1185">Reference proteome</keyword>
<feature type="transmembrane region" description="Helical" evidence="1">
    <location>
        <begin position="67"/>
        <end position="88"/>
    </location>
</feature>
<keyword evidence="1" id="KW-0472">Membrane</keyword>
<feature type="transmembrane region" description="Helical" evidence="1">
    <location>
        <begin position="24"/>
        <end position="47"/>
    </location>
</feature>
<proteinExistence type="predicted"/>
<evidence type="ECO:0008006" key="4">
    <source>
        <dbReference type="Google" id="ProtNLM"/>
    </source>
</evidence>